<dbReference type="EMBL" id="JAUTXU010000144">
    <property type="protein sequence ID" value="KAK3703979.1"/>
    <property type="molecule type" value="Genomic_DNA"/>
</dbReference>
<sequence>MPMSSPRITKAKKKCARACMRQTKALIRMVSLIKQELELHVATLRKLPHPDDDLYDLQRSHQDTYQGAKMSILVANDYITDMFSTAITVDDDATTESGYDGDTE</sequence>
<protein>
    <submittedName>
        <fullName evidence="1">Uncharacterized protein</fullName>
    </submittedName>
</protein>
<dbReference type="Proteomes" id="UP001281147">
    <property type="component" value="Unassembled WGS sequence"/>
</dbReference>
<comment type="caution">
    <text evidence="1">The sequence shown here is derived from an EMBL/GenBank/DDBJ whole genome shotgun (WGS) entry which is preliminary data.</text>
</comment>
<name>A0ACC3MXC1_9PEZI</name>
<accession>A0ACC3MXC1</accession>
<evidence type="ECO:0000313" key="1">
    <source>
        <dbReference type="EMBL" id="KAK3703979.1"/>
    </source>
</evidence>
<reference evidence="1" key="1">
    <citation type="submission" date="2023-07" db="EMBL/GenBank/DDBJ databases">
        <title>Black Yeasts Isolated from many extreme environments.</title>
        <authorList>
            <person name="Coleine C."/>
            <person name="Stajich J.E."/>
            <person name="Selbmann L."/>
        </authorList>
    </citation>
    <scope>NUCLEOTIDE SEQUENCE</scope>
    <source>
        <strain evidence="1">CCFEE 5714</strain>
    </source>
</reference>
<keyword evidence="2" id="KW-1185">Reference proteome</keyword>
<evidence type="ECO:0000313" key="2">
    <source>
        <dbReference type="Proteomes" id="UP001281147"/>
    </source>
</evidence>
<gene>
    <name evidence="1" type="ORF">LTR37_014082</name>
</gene>
<proteinExistence type="predicted"/>
<organism evidence="1 2">
    <name type="scientific">Vermiconidia calcicola</name>
    <dbReference type="NCBI Taxonomy" id="1690605"/>
    <lineage>
        <taxon>Eukaryota</taxon>
        <taxon>Fungi</taxon>
        <taxon>Dikarya</taxon>
        <taxon>Ascomycota</taxon>
        <taxon>Pezizomycotina</taxon>
        <taxon>Dothideomycetes</taxon>
        <taxon>Dothideomycetidae</taxon>
        <taxon>Mycosphaerellales</taxon>
        <taxon>Extremaceae</taxon>
        <taxon>Vermiconidia</taxon>
    </lineage>
</organism>